<keyword evidence="2" id="KW-1185">Reference proteome</keyword>
<dbReference type="Proteomes" id="UP000356253">
    <property type="component" value="Unassembled WGS sequence"/>
</dbReference>
<dbReference type="EMBL" id="CABVMM010000004">
    <property type="protein sequence ID" value="VVU99921.1"/>
    <property type="molecule type" value="Genomic_DNA"/>
</dbReference>
<reference evidence="1" key="1">
    <citation type="submission" date="2019-09" db="EMBL/GenBank/DDBJ databases">
        <authorList>
            <person name="Rodrigo-Torres L."/>
            <person name="Arahal R. D."/>
            <person name="Lucena T."/>
        </authorList>
    </citation>
    <scope>NUCLEOTIDE SEQUENCE</scope>
    <source>
        <strain evidence="1">ISS653</strain>
    </source>
</reference>
<organism evidence="1 2">
    <name type="scientific">Mesonia oceanica</name>
    <dbReference type="NCBI Taxonomy" id="2687242"/>
    <lineage>
        <taxon>Bacteria</taxon>
        <taxon>Pseudomonadati</taxon>
        <taxon>Bacteroidota</taxon>
        <taxon>Flavobacteriia</taxon>
        <taxon>Flavobacteriales</taxon>
        <taxon>Flavobacteriaceae</taxon>
        <taxon>Mesonia</taxon>
    </lineage>
</organism>
<name>A0AC61Y5Z5_9FLAO</name>
<gene>
    <name evidence="1" type="ORF">FVB9532_01182</name>
</gene>
<protein>
    <submittedName>
        <fullName evidence="1">Uncharacterized protein</fullName>
    </submittedName>
</protein>
<evidence type="ECO:0000313" key="1">
    <source>
        <dbReference type="EMBL" id="VVU99921.1"/>
    </source>
</evidence>
<evidence type="ECO:0000313" key="2">
    <source>
        <dbReference type="Proteomes" id="UP000356253"/>
    </source>
</evidence>
<sequence length="236" mass="27458">MSAKIFNGFFVLFILNPLLLFSQENLNQLDAEGKRHGKWMKKFEGTDQIRYEGEFNHGKEVGTFKFYEKGNEDHPHATKTYSSNSDIVDAKFYTKKGKLLTEGHFKDRKRTGKWTYYHKKKEVVMMIENYQNGQLNGEKSIFYENGKISEKQHYLNGVQQGEHLVYGANGKLLQYYTYKDGQLQGLSKIYNTEGQLIKEGNYKNGLRDGIWKTYENGKLTETEKFPKEKPSVSKGK</sequence>
<proteinExistence type="predicted"/>
<accession>A0AC61Y5Z5</accession>
<comment type="caution">
    <text evidence="1">The sequence shown here is derived from an EMBL/GenBank/DDBJ whole genome shotgun (WGS) entry which is preliminary data.</text>
</comment>